<dbReference type="InterPro" id="IPR036653">
    <property type="entry name" value="CinA-like_C"/>
</dbReference>
<dbReference type="RefSeq" id="WP_377061088.1">
    <property type="nucleotide sequence ID" value="NZ_JBHSJJ010000001.1"/>
</dbReference>
<feature type="domain" description="CinA C-terminal" evidence="1">
    <location>
        <begin position="17"/>
        <end position="114"/>
    </location>
</feature>
<dbReference type="Gene3D" id="3.90.950.20">
    <property type="entry name" value="CinA-like"/>
    <property type="match status" value="1"/>
</dbReference>
<dbReference type="SUPFAM" id="SSF142433">
    <property type="entry name" value="CinA-like"/>
    <property type="match status" value="1"/>
</dbReference>
<protein>
    <submittedName>
        <fullName evidence="2">CinA family protein</fullName>
    </submittedName>
</protein>
<dbReference type="Proteomes" id="UP001595818">
    <property type="component" value="Unassembled WGS sequence"/>
</dbReference>
<evidence type="ECO:0000313" key="3">
    <source>
        <dbReference type="Proteomes" id="UP001595818"/>
    </source>
</evidence>
<dbReference type="Pfam" id="PF02464">
    <property type="entry name" value="CinA"/>
    <property type="match status" value="1"/>
</dbReference>
<evidence type="ECO:0000259" key="1">
    <source>
        <dbReference type="Pfam" id="PF02464"/>
    </source>
</evidence>
<gene>
    <name evidence="2" type="ORF">ACFPFU_02280</name>
</gene>
<dbReference type="EMBL" id="JBHSJJ010000001">
    <property type="protein sequence ID" value="MFC4870497.1"/>
    <property type="molecule type" value="Genomic_DNA"/>
</dbReference>
<keyword evidence="3" id="KW-1185">Reference proteome</keyword>
<dbReference type="InterPro" id="IPR008136">
    <property type="entry name" value="CinA_C"/>
</dbReference>
<comment type="caution">
    <text evidence="2">The sequence shown here is derived from an EMBL/GenBank/DDBJ whole genome shotgun (WGS) entry which is preliminary data.</text>
</comment>
<reference evidence="3" key="1">
    <citation type="journal article" date="2019" name="Int. J. Syst. Evol. Microbiol.">
        <title>The Global Catalogue of Microorganisms (GCM) 10K type strain sequencing project: providing services to taxonomists for standard genome sequencing and annotation.</title>
        <authorList>
            <consortium name="The Broad Institute Genomics Platform"/>
            <consortium name="The Broad Institute Genome Sequencing Center for Infectious Disease"/>
            <person name="Wu L."/>
            <person name="Ma J."/>
        </authorList>
    </citation>
    <scope>NUCLEOTIDE SEQUENCE [LARGE SCALE GENOMIC DNA]</scope>
    <source>
        <strain evidence="3">CGMCC 4.7466</strain>
    </source>
</reference>
<sequence>MNLETKSFDLKGALDIIKKFCLSKEIKLAVAESVSSGHLQSLFSQESEAGLFYEGGITTYSCTQKKLQLLINPELCNPCNGVSKDISQTMAKNIAKLFDVDLSLSLTGYASPLPEQNIFDLYAYGSICLHQEIIYCEKIRSERSQPEEIREDYAAILIRNCSALLASRLQGR</sequence>
<organism evidence="2 3">
    <name type="scientific">Negadavirga shengliensis</name>
    <dbReference type="NCBI Taxonomy" id="1389218"/>
    <lineage>
        <taxon>Bacteria</taxon>
        <taxon>Pseudomonadati</taxon>
        <taxon>Bacteroidota</taxon>
        <taxon>Cytophagia</taxon>
        <taxon>Cytophagales</taxon>
        <taxon>Cyclobacteriaceae</taxon>
        <taxon>Negadavirga</taxon>
    </lineage>
</organism>
<evidence type="ECO:0000313" key="2">
    <source>
        <dbReference type="EMBL" id="MFC4870497.1"/>
    </source>
</evidence>
<accession>A0ABV9SW90</accession>
<proteinExistence type="predicted"/>
<name>A0ABV9SW90_9BACT</name>